<proteinExistence type="predicted"/>
<name>A0A9P0KSE4_ACAOB</name>
<gene>
    <name evidence="1" type="ORF">ACAOBT_LOCUS14800</name>
</gene>
<comment type="caution">
    <text evidence="1">The sequence shown here is derived from an EMBL/GenBank/DDBJ whole genome shotgun (WGS) entry which is preliminary data.</text>
</comment>
<keyword evidence="2" id="KW-1185">Reference proteome</keyword>
<dbReference type="EMBL" id="CAKOFQ010006915">
    <property type="protein sequence ID" value="CAH1982035.1"/>
    <property type="molecule type" value="Genomic_DNA"/>
</dbReference>
<accession>A0A9P0KSE4</accession>
<evidence type="ECO:0000313" key="1">
    <source>
        <dbReference type="EMBL" id="CAH1982035.1"/>
    </source>
</evidence>
<dbReference type="Proteomes" id="UP001152888">
    <property type="component" value="Unassembled WGS sequence"/>
</dbReference>
<sequence>MFYMVLKVESPGGCHPKKGDTWCGPPSPPLPCYATAWKYLVYAL</sequence>
<organism evidence="1 2">
    <name type="scientific">Acanthoscelides obtectus</name>
    <name type="common">Bean weevil</name>
    <name type="synonym">Bruchus obtectus</name>
    <dbReference type="NCBI Taxonomy" id="200917"/>
    <lineage>
        <taxon>Eukaryota</taxon>
        <taxon>Metazoa</taxon>
        <taxon>Ecdysozoa</taxon>
        <taxon>Arthropoda</taxon>
        <taxon>Hexapoda</taxon>
        <taxon>Insecta</taxon>
        <taxon>Pterygota</taxon>
        <taxon>Neoptera</taxon>
        <taxon>Endopterygota</taxon>
        <taxon>Coleoptera</taxon>
        <taxon>Polyphaga</taxon>
        <taxon>Cucujiformia</taxon>
        <taxon>Chrysomeloidea</taxon>
        <taxon>Chrysomelidae</taxon>
        <taxon>Bruchinae</taxon>
        <taxon>Bruchini</taxon>
        <taxon>Acanthoscelides</taxon>
    </lineage>
</organism>
<evidence type="ECO:0000313" key="2">
    <source>
        <dbReference type="Proteomes" id="UP001152888"/>
    </source>
</evidence>
<reference evidence="1" key="1">
    <citation type="submission" date="2022-03" db="EMBL/GenBank/DDBJ databases">
        <authorList>
            <person name="Sayadi A."/>
        </authorList>
    </citation>
    <scope>NUCLEOTIDE SEQUENCE</scope>
</reference>
<dbReference type="AlphaFoldDB" id="A0A9P0KSE4"/>
<protein>
    <submittedName>
        <fullName evidence="1">Uncharacterized protein</fullName>
    </submittedName>
</protein>